<dbReference type="EMBL" id="CQEJ01000007">
    <property type="protein sequence ID" value="CNK94614.1"/>
    <property type="molecule type" value="Genomic_DNA"/>
</dbReference>
<proteinExistence type="predicted"/>
<dbReference type="InterPro" id="IPR010546">
    <property type="entry name" value="DUF1120"/>
</dbReference>
<evidence type="ECO:0000256" key="1">
    <source>
        <dbReference type="SAM" id="SignalP"/>
    </source>
</evidence>
<accession>A0A0T9TPH3</accession>
<keyword evidence="4" id="KW-1185">Reference proteome</keyword>
<dbReference type="Proteomes" id="UP000038647">
    <property type="component" value="Unassembled WGS sequence"/>
</dbReference>
<gene>
    <name evidence="2" type="ORF">ERS137965_01550</name>
    <name evidence="3" type="ORF">ERS137966_01981</name>
</gene>
<organism evidence="2 5">
    <name type="scientific">Yersinia aldovae</name>
    <dbReference type="NCBI Taxonomy" id="29483"/>
    <lineage>
        <taxon>Bacteria</taxon>
        <taxon>Pseudomonadati</taxon>
        <taxon>Pseudomonadota</taxon>
        <taxon>Gammaproteobacteria</taxon>
        <taxon>Enterobacterales</taxon>
        <taxon>Yersiniaceae</taxon>
        <taxon>Yersinia</taxon>
    </lineage>
</organism>
<reference evidence="3 4" key="1">
    <citation type="submission" date="2015-03" db="EMBL/GenBank/DDBJ databases">
        <authorList>
            <consortium name="Pathogen Informatics"/>
            <person name="Murphy D."/>
        </authorList>
    </citation>
    <scope>NUCLEOTIDE SEQUENCE [LARGE SCALE GENOMIC DNA]</scope>
    <source>
        <strain evidence="3 4">IP08791</strain>
    </source>
</reference>
<evidence type="ECO:0000313" key="4">
    <source>
        <dbReference type="Proteomes" id="UP000038647"/>
    </source>
</evidence>
<feature type="signal peptide" evidence="1">
    <location>
        <begin position="1"/>
        <end position="23"/>
    </location>
</feature>
<dbReference type="RefSeq" id="WP_004701063.1">
    <property type="nucleotide sequence ID" value="NZ_CABHQC010000106.1"/>
</dbReference>
<evidence type="ECO:0000313" key="5">
    <source>
        <dbReference type="Proteomes" id="UP000041595"/>
    </source>
</evidence>
<reference evidence="2 5" key="2">
    <citation type="submission" date="2015-03" db="EMBL/GenBank/DDBJ databases">
        <authorList>
            <person name="Murphy D."/>
        </authorList>
    </citation>
    <scope>NUCLEOTIDE SEQUENCE [LARGE SCALE GENOMIC DNA]</scope>
    <source>
        <strain evidence="2 5">IP06005</strain>
    </source>
</reference>
<dbReference type="Pfam" id="PF06551">
    <property type="entry name" value="DUF1120"/>
    <property type="match status" value="1"/>
</dbReference>
<keyword evidence="1" id="KW-0732">Signal</keyword>
<dbReference type="Proteomes" id="UP000041595">
    <property type="component" value="Unassembled WGS sequence"/>
</dbReference>
<feature type="chain" id="PRO_5006697985" evidence="1">
    <location>
        <begin position="24"/>
        <end position="214"/>
    </location>
</feature>
<evidence type="ECO:0000313" key="3">
    <source>
        <dbReference type="EMBL" id="CNL01851.1"/>
    </source>
</evidence>
<dbReference type="EMBL" id="CQEH01000007">
    <property type="protein sequence ID" value="CNL01851.1"/>
    <property type="molecule type" value="Genomic_DNA"/>
</dbReference>
<protein>
    <submittedName>
        <fullName evidence="2">Beta-fimbriae major subunit</fullName>
    </submittedName>
</protein>
<evidence type="ECO:0000313" key="2">
    <source>
        <dbReference type="EMBL" id="CNK94614.1"/>
    </source>
</evidence>
<name>A0A0T9TPH3_YERAL</name>
<dbReference type="STRING" id="1453495.AT01_36"/>
<dbReference type="AlphaFoldDB" id="A0A0T9TPH3"/>
<sequence length="214" mass="22343">MKKYIINLTALTSLFLTIVAVQAAPPSAELKVKGKIGVPSCIVVSPDNGIYNLGQISSTQVKPGTTVNTLPSMTKTWTVNCDAVTYLSYTSVDNRLTSVSDTSTARNYGLGNVNRTGKIGFYTAIISNPSVDGQSSSLYYAQGSGAGTANTSAYLVTGYRYGWSNSTAVATAGKTFNADITVAPVLAGTTTMNGPITEDTNIDGSLTMNFAFGI</sequence>
<dbReference type="eggNOG" id="COG3539">
    <property type="taxonomic scope" value="Bacteria"/>
</dbReference>
<dbReference type="OrthoDB" id="6479507at2"/>